<dbReference type="InterPro" id="IPR006913">
    <property type="entry name" value="CENP-V/GFA"/>
</dbReference>
<dbReference type="AlphaFoldDB" id="A0A5B8LJP5"/>
<keyword evidence="2" id="KW-0479">Metal-binding</keyword>
<dbReference type="InterPro" id="IPR011057">
    <property type="entry name" value="Mss4-like_sf"/>
</dbReference>
<dbReference type="Gene3D" id="3.90.1590.10">
    <property type="entry name" value="glutathione-dependent formaldehyde- activating enzyme (gfa)"/>
    <property type="match status" value="1"/>
</dbReference>
<evidence type="ECO:0000259" key="5">
    <source>
        <dbReference type="PROSITE" id="PS51891"/>
    </source>
</evidence>
<dbReference type="SUPFAM" id="SSF51316">
    <property type="entry name" value="Mss4-like"/>
    <property type="match status" value="1"/>
</dbReference>
<dbReference type="GO" id="GO:0016846">
    <property type="term" value="F:carbon-sulfur lyase activity"/>
    <property type="evidence" value="ECO:0007669"/>
    <property type="project" value="InterPro"/>
</dbReference>
<sequence>MRVLRLGLPSGGVERVARVTRRATCQCGQLAIECEGDPVRISVCHCLDCQRRSGSSFAAQARFLIERVTITGEARHWTRFGDEGGQGDMYFCPTCGSNVFYKLPAQPDLVAVAVGAFADPTFPQPDYSVYEGRKHAWVEIVGEGIDRYD</sequence>
<dbReference type="EMBL" id="CP042306">
    <property type="protein sequence ID" value="QDZ08413.1"/>
    <property type="molecule type" value="Genomic_DNA"/>
</dbReference>
<dbReference type="PANTHER" id="PTHR33337">
    <property type="entry name" value="GFA DOMAIN-CONTAINING PROTEIN"/>
    <property type="match status" value="1"/>
</dbReference>
<protein>
    <submittedName>
        <fullName evidence="6">GFA family protein</fullName>
    </submittedName>
</protein>
<evidence type="ECO:0000256" key="4">
    <source>
        <dbReference type="ARBA" id="ARBA00023239"/>
    </source>
</evidence>
<dbReference type="Proteomes" id="UP000315673">
    <property type="component" value="Chromosome"/>
</dbReference>
<proteinExistence type="inferred from homology"/>
<dbReference type="GO" id="GO:0046872">
    <property type="term" value="F:metal ion binding"/>
    <property type="evidence" value="ECO:0007669"/>
    <property type="project" value="UniProtKB-KW"/>
</dbReference>
<reference evidence="6 7" key="1">
    <citation type="submission" date="2019-07" db="EMBL/GenBank/DDBJ databases">
        <title>Full genome sequence of Sphingomonas sp. 4R-6-7(HKS19).</title>
        <authorList>
            <person name="Im W.-T."/>
        </authorList>
    </citation>
    <scope>NUCLEOTIDE SEQUENCE [LARGE SCALE GENOMIC DNA]</scope>
    <source>
        <strain evidence="6 7">HKS19</strain>
    </source>
</reference>
<comment type="similarity">
    <text evidence="1">Belongs to the Gfa family.</text>
</comment>
<keyword evidence="3" id="KW-0862">Zinc</keyword>
<keyword evidence="7" id="KW-1185">Reference proteome</keyword>
<gene>
    <name evidence="6" type="ORF">FPZ24_13805</name>
</gene>
<accession>A0A5B8LJP5</accession>
<dbReference type="OrthoDB" id="7186766at2"/>
<keyword evidence="4" id="KW-0456">Lyase</keyword>
<dbReference type="Pfam" id="PF04828">
    <property type="entry name" value="GFA"/>
    <property type="match status" value="1"/>
</dbReference>
<evidence type="ECO:0000313" key="7">
    <source>
        <dbReference type="Proteomes" id="UP000315673"/>
    </source>
</evidence>
<evidence type="ECO:0000256" key="2">
    <source>
        <dbReference type="ARBA" id="ARBA00022723"/>
    </source>
</evidence>
<name>A0A5B8LJP5_9SPHN</name>
<evidence type="ECO:0000256" key="3">
    <source>
        <dbReference type="ARBA" id="ARBA00022833"/>
    </source>
</evidence>
<organism evidence="6 7">
    <name type="scientific">Sphingomonas panacisoli</name>
    <dbReference type="NCBI Taxonomy" id="1813879"/>
    <lineage>
        <taxon>Bacteria</taxon>
        <taxon>Pseudomonadati</taxon>
        <taxon>Pseudomonadota</taxon>
        <taxon>Alphaproteobacteria</taxon>
        <taxon>Sphingomonadales</taxon>
        <taxon>Sphingomonadaceae</taxon>
        <taxon>Sphingomonas</taxon>
    </lineage>
</organism>
<dbReference type="PROSITE" id="PS51891">
    <property type="entry name" value="CENP_V_GFA"/>
    <property type="match status" value="1"/>
</dbReference>
<evidence type="ECO:0000313" key="6">
    <source>
        <dbReference type="EMBL" id="QDZ08413.1"/>
    </source>
</evidence>
<dbReference type="KEGG" id="spai:FPZ24_13805"/>
<dbReference type="PANTHER" id="PTHR33337:SF40">
    <property type="entry name" value="CENP-V_GFA DOMAIN-CONTAINING PROTEIN-RELATED"/>
    <property type="match status" value="1"/>
</dbReference>
<evidence type="ECO:0000256" key="1">
    <source>
        <dbReference type="ARBA" id="ARBA00005495"/>
    </source>
</evidence>
<feature type="domain" description="CENP-V/GFA" evidence="5">
    <location>
        <begin position="21"/>
        <end position="149"/>
    </location>
</feature>